<organism evidence="1 2">
    <name type="scientific">Rhodohalobacter sulfatireducens</name>
    <dbReference type="NCBI Taxonomy" id="2911366"/>
    <lineage>
        <taxon>Bacteria</taxon>
        <taxon>Pseudomonadati</taxon>
        <taxon>Balneolota</taxon>
        <taxon>Balneolia</taxon>
        <taxon>Balneolales</taxon>
        <taxon>Balneolaceae</taxon>
        <taxon>Rhodohalobacter</taxon>
    </lineage>
</organism>
<proteinExistence type="predicted"/>
<reference evidence="1" key="2">
    <citation type="submission" date="2024-05" db="EMBL/GenBank/DDBJ databases">
        <title>Rhodohalobacter halophilus gen. nov., sp. nov., a moderately halophilic member of the family Balneolaceae.</title>
        <authorList>
            <person name="Xia J."/>
        </authorList>
    </citation>
    <scope>NUCLEOTIDE SEQUENCE</scope>
    <source>
        <strain evidence="1">WB101</strain>
    </source>
</reference>
<name>A0ABS9KAA2_9BACT</name>
<keyword evidence="2" id="KW-1185">Reference proteome</keyword>
<reference evidence="1" key="1">
    <citation type="submission" date="2022-01" db="EMBL/GenBank/DDBJ databases">
        <authorList>
            <person name="Wang Y."/>
        </authorList>
    </citation>
    <scope>NUCLEOTIDE SEQUENCE</scope>
    <source>
        <strain evidence="1">WB101</strain>
    </source>
</reference>
<evidence type="ECO:0008006" key="3">
    <source>
        <dbReference type="Google" id="ProtNLM"/>
    </source>
</evidence>
<dbReference type="Proteomes" id="UP001165366">
    <property type="component" value="Unassembled WGS sequence"/>
</dbReference>
<dbReference type="RefSeq" id="WP_237852591.1">
    <property type="nucleotide sequence ID" value="NZ_JAKLWS010000003.1"/>
</dbReference>
<dbReference type="SUPFAM" id="SSF52266">
    <property type="entry name" value="SGNH hydrolase"/>
    <property type="match status" value="1"/>
</dbReference>
<gene>
    <name evidence="1" type="ORF">L6773_04170</name>
</gene>
<evidence type="ECO:0000313" key="1">
    <source>
        <dbReference type="EMBL" id="MCG2587748.1"/>
    </source>
</evidence>
<comment type="caution">
    <text evidence="1">The sequence shown here is derived from an EMBL/GenBank/DDBJ whole genome shotgun (WGS) entry which is preliminary data.</text>
</comment>
<accession>A0ABS9KAA2</accession>
<evidence type="ECO:0000313" key="2">
    <source>
        <dbReference type="Proteomes" id="UP001165366"/>
    </source>
</evidence>
<dbReference type="EMBL" id="JAKLWS010000003">
    <property type="protein sequence ID" value="MCG2587748.1"/>
    <property type="molecule type" value="Genomic_DNA"/>
</dbReference>
<sequence length="273" mass="32176">MDKLKILIVSGCLAEQNKSKGNIPYSLLYHQVLKKDAERLYNISMDFDVVRYERFNPCMDRITESFYDRKPDIILFQVRGNHYLKTIKFFISYQSRKGAKKKYGMNILQIRESLYEKYMPYRKKVKKKSIPQNPTASPRSKIYITLRKITFSLYHSINYLIGLLIGNEKKAYKNYLLLVKKVINLAETNETPILFLGVTSRPINTFGEFISKRLNNRMRRYITSRNLKYIDIFGVKTDNGTYKFDSNISYSLNSYGHQEIAEKLLPHLVDIKI</sequence>
<protein>
    <recommendedName>
        <fullName evidence="3">SGNH/GDSL hydrolase family protein</fullName>
    </recommendedName>
</protein>